<feature type="region of interest" description="Disordered" evidence="2">
    <location>
        <begin position="92"/>
        <end position="131"/>
    </location>
</feature>
<gene>
    <name evidence="3" type="ORF">PCAL00307_LOCUS13755</name>
    <name evidence="4" type="ORF">PECAL_5P08090</name>
</gene>
<feature type="compositionally biased region" description="Basic residues" evidence="2">
    <location>
        <begin position="58"/>
        <end position="74"/>
    </location>
</feature>
<proteinExistence type="predicted"/>
<dbReference type="PRINTS" id="PR00449">
    <property type="entry name" value="RASTRNSFRMNG"/>
</dbReference>
<organism evidence="3">
    <name type="scientific">Pelagomonas calceolata</name>
    <dbReference type="NCBI Taxonomy" id="35677"/>
    <lineage>
        <taxon>Eukaryota</taxon>
        <taxon>Sar</taxon>
        <taxon>Stramenopiles</taxon>
        <taxon>Ochrophyta</taxon>
        <taxon>Pelagophyceae</taxon>
        <taxon>Pelagomonadales</taxon>
        <taxon>Pelagomonadaceae</taxon>
        <taxon>Pelagomonas</taxon>
    </lineage>
</organism>
<reference evidence="4" key="2">
    <citation type="submission" date="2021-11" db="EMBL/GenBank/DDBJ databases">
        <authorList>
            <consortium name="Genoscope - CEA"/>
            <person name="William W."/>
        </authorList>
    </citation>
    <scope>NUCLEOTIDE SEQUENCE</scope>
</reference>
<feature type="compositionally biased region" description="Basic residues" evidence="2">
    <location>
        <begin position="102"/>
        <end position="113"/>
    </location>
</feature>
<keyword evidence="1" id="KW-0547">Nucleotide-binding</keyword>
<dbReference type="GO" id="GO:0005525">
    <property type="term" value="F:GTP binding"/>
    <property type="evidence" value="ECO:0007669"/>
    <property type="project" value="InterPro"/>
</dbReference>
<evidence type="ECO:0000313" key="3">
    <source>
        <dbReference type="EMBL" id="CAE0698319.1"/>
    </source>
</evidence>
<evidence type="ECO:0000256" key="1">
    <source>
        <dbReference type="ARBA" id="ARBA00022741"/>
    </source>
</evidence>
<accession>A0A7S3ZYN0</accession>
<dbReference type="InterPro" id="IPR001806">
    <property type="entry name" value="Small_GTPase"/>
</dbReference>
<feature type="compositionally biased region" description="Basic and acidic residues" evidence="2">
    <location>
        <begin position="92"/>
        <end position="101"/>
    </location>
</feature>
<protein>
    <recommendedName>
        <fullName evidence="6">REM2- and Rab-like small GTPase 1</fullName>
    </recommendedName>
</protein>
<evidence type="ECO:0000313" key="5">
    <source>
        <dbReference type="Proteomes" id="UP000789595"/>
    </source>
</evidence>
<dbReference type="Pfam" id="PF00071">
    <property type="entry name" value="Ras"/>
    <property type="match status" value="1"/>
</dbReference>
<dbReference type="OrthoDB" id="6585768at2759"/>
<evidence type="ECO:0000256" key="2">
    <source>
        <dbReference type="SAM" id="MobiDB-lite"/>
    </source>
</evidence>
<dbReference type="Proteomes" id="UP000789595">
    <property type="component" value="Unassembled WGS sequence"/>
</dbReference>
<dbReference type="SUPFAM" id="SSF52540">
    <property type="entry name" value="P-loop containing nucleoside triphosphate hydrolases"/>
    <property type="match status" value="1"/>
</dbReference>
<reference evidence="3" key="1">
    <citation type="submission" date="2021-01" db="EMBL/GenBank/DDBJ databases">
        <authorList>
            <person name="Corre E."/>
            <person name="Pelletier E."/>
            <person name="Niang G."/>
            <person name="Scheremetjew M."/>
            <person name="Finn R."/>
            <person name="Kale V."/>
            <person name="Holt S."/>
            <person name="Cochrane G."/>
            <person name="Meng A."/>
            <person name="Brown T."/>
            <person name="Cohen L."/>
        </authorList>
    </citation>
    <scope>NUCLEOTIDE SEQUENCE</scope>
    <source>
        <strain evidence="3">CCMP1756</strain>
    </source>
</reference>
<dbReference type="PANTHER" id="PTHR47978">
    <property type="match status" value="1"/>
</dbReference>
<feature type="compositionally biased region" description="Basic and acidic residues" evidence="2">
    <location>
        <begin position="25"/>
        <end position="37"/>
    </location>
</feature>
<dbReference type="EMBL" id="CAKKNE010000005">
    <property type="protein sequence ID" value="CAH0376243.1"/>
    <property type="molecule type" value="Genomic_DNA"/>
</dbReference>
<sequence>MADADAVAKKAAIEALLFSPTPSEEQARQEEPRRTSESDLAALQASLGVVDRESRPRSTARSRRRSQARQRSLSRSRIDEATVLASKEALQRDVEALEEGPRRRRERIQKRPSRTPSPKTEFLHESESPTERVIKTMPGSPRAEDKATFSVVLIGAKGSGKTVACRTYARGFSELRPAPTLGVEAYMTQAPKSLKGLARGVKIWDTSGDDRFAKQTNQLVKVADAVLVLYNRASSEAFADATNRLLRATAESPPNAIVVLVATSLEKNVDDDVEARDLALSAGADFRTLRVADRTAVTSLFRDVLLAAGGKRRLARPVLEDTELLVSSRAREVLCYGLGLVVLFLVVLLDA</sequence>
<dbReference type="InterPro" id="IPR027417">
    <property type="entry name" value="P-loop_NTPase"/>
</dbReference>
<feature type="region of interest" description="Disordered" evidence="2">
    <location>
        <begin position="17"/>
        <end position="77"/>
    </location>
</feature>
<dbReference type="Gene3D" id="3.40.50.300">
    <property type="entry name" value="P-loop containing nucleotide triphosphate hydrolases"/>
    <property type="match status" value="1"/>
</dbReference>
<evidence type="ECO:0008006" key="6">
    <source>
        <dbReference type="Google" id="ProtNLM"/>
    </source>
</evidence>
<dbReference type="AlphaFoldDB" id="A0A7S3ZYN0"/>
<name>A0A7S3ZYN0_9STRA</name>
<dbReference type="EMBL" id="HBIW01015957">
    <property type="protein sequence ID" value="CAE0698319.1"/>
    <property type="molecule type" value="Transcribed_RNA"/>
</dbReference>
<feature type="compositionally biased region" description="Basic and acidic residues" evidence="2">
    <location>
        <begin position="121"/>
        <end position="131"/>
    </location>
</feature>
<evidence type="ECO:0000313" key="4">
    <source>
        <dbReference type="EMBL" id="CAH0376243.1"/>
    </source>
</evidence>
<dbReference type="GO" id="GO:0003924">
    <property type="term" value="F:GTPase activity"/>
    <property type="evidence" value="ECO:0007669"/>
    <property type="project" value="InterPro"/>
</dbReference>
<keyword evidence="5" id="KW-1185">Reference proteome</keyword>